<keyword evidence="9" id="KW-0282">Flagellum</keyword>
<feature type="domain" description="Flagellar basal-body/hook protein C-terminal" evidence="8">
    <location>
        <begin position="88"/>
        <end position="116"/>
    </location>
</feature>
<reference evidence="9 10" key="1">
    <citation type="submission" date="2019-08" db="EMBL/GenBank/DDBJ databases">
        <title>Complete genome sequence of Candidatus Uab amorphum.</title>
        <authorList>
            <person name="Shiratori T."/>
            <person name="Suzuki S."/>
            <person name="Kakizawa Y."/>
            <person name="Ishida K."/>
        </authorList>
    </citation>
    <scope>NUCLEOTIDE SEQUENCE [LARGE SCALE GENOMIC DNA]</scope>
    <source>
        <strain evidence="9 10">SRT547</strain>
    </source>
</reference>
<comment type="subcellular location">
    <subcellularLocation>
        <location evidence="1 6">Bacterial flagellum basal body</location>
    </subcellularLocation>
</comment>
<dbReference type="Proteomes" id="UP000326354">
    <property type="component" value="Chromosome"/>
</dbReference>
<evidence type="ECO:0000256" key="5">
    <source>
        <dbReference type="ARBA" id="ARBA00025933"/>
    </source>
</evidence>
<dbReference type="Pfam" id="PF00460">
    <property type="entry name" value="Flg_bb_rod"/>
    <property type="match status" value="1"/>
</dbReference>
<evidence type="ECO:0000256" key="4">
    <source>
        <dbReference type="ARBA" id="ARBA00023143"/>
    </source>
</evidence>
<dbReference type="EMBL" id="AP019860">
    <property type="protein sequence ID" value="BBM85015.1"/>
    <property type="molecule type" value="Genomic_DNA"/>
</dbReference>
<feature type="domain" description="Flagellar basal body rod protein N-terminal" evidence="7">
    <location>
        <begin position="8"/>
        <end position="36"/>
    </location>
</feature>
<comment type="similarity">
    <text evidence="2">Belongs to the flagella basal body rod proteins family.</text>
</comment>
<dbReference type="GO" id="GO:0071978">
    <property type="term" value="P:bacterial-type flagellum-dependent swarming motility"/>
    <property type="evidence" value="ECO:0007669"/>
    <property type="project" value="TreeGrafter"/>
</dbReference>
<dbReference type="KEGG" id="uam:UABAM_03378"/>
<keyword evidence="9" id="KW-0966">Cell projection</keyword>
<evidence type="ECO:0000256" key="6">
    <source>
        <dbReference type="RuleBase" id="RU362062"/>
    </source>
</evidence>
<dbReference type="InterPro" id="IPR010930">
    <property type="entry name" value="Flg_bb/hook_C_dom"/>
</dbReference>
<dbReference type="InterPro" id="IPR006299">
    <property type="entry name" value="FlgC"/>
</dbReference>
<dbReference type="PANTHER" id="PTHR30435">
    <property type="entry name" value="FLAGELLAR PROTEIN"/>
    <property type="match status" value="1"/>
</dbReference>
<keyword evidence="10" id="KW-1185">Reference proteome</keyword>
<dbReference type="AlphaFoldDB" id="A0A5S9IQV6"/>
<accession>A0A5S9IQV6</accession>
<dbReference type="InterPro" id="IPR001444">
    <property type="entry name" value="Flag_bb_rod_N"/>
</dbReference>
<proteinExistence type="inferred from homology"/>
<dbReference type="NCBIfam" id="TIGR01395">
    <property type="entry name" value="FlgC"/>
    <property type="match status" value="1"/>
</dbReference>
<evidence type="ECO:0000259" key="8">
    <source>
        <dbReference type="Pfam" id="PF06429"/>
    </source>
</evidence>
<organism evidence="9 10">
    <name type="scientific">Uabimicrobium amorphum</name>
    <dbReference type="NCBI Taxonomy" id="2596890"/>
    <lineage>
        <taxon>Bacteria</taxon>
        <taxon>Pseudomonadati</taxon>
        <taxon>Planctomycetota</taxon>
        <taxon>Candidatus Uabimicrobiia</taxon>
        <taxon>Candidatus Uabimicrobiales</taxon>
        <taxon>Candidatus Uabimicrobiaceae</taxon>
        <taxon>Candidatus Uabimicrobium</taxon>
    </lineage>
</organism>
<comment type="subunit">
    <text evidence="5 6">The basal body constitutes a major portion of the flagellar organelle and consists of four rings (L,P,S, and M) mounted on a central rod. The rod consists of about 26 subunits of FlgG in the distal portion, and FlgB, FlgC and FlgF are thought to build up the proximal portion of the rod with about 6 subunits each.</text>
</comment>
<evidence type="ECO:0000259" key="7">
    <source>
        <dbReference type="Pfam" id="PF00460"/>
    </source>
</evidence>
<evidence type="ECO:0000313" key="9">
    <source>
        <dbReference type="EMBL" id="BBM85015.1"/>
    </source>
</evidence>
<keyword evidence="9" id="KW-0969">Cilium</keyword>
<name>A0A5S9IQV6_UABAM</name>
<evidence type="ECO:0000256" key="1">
    <source>
        <dbReference type="ARBA" id="ARBA00004117"/>
    </source>
</evidence>
<dbReference type="GO" id="GO:0030694">
    <property type="term" value="C:bacterial-type flagellum basal body, rod"/>
    <property type="evidence" value="ECO:0007669"/>
    <property type="project" value="UniProtKB-UniRule"/>
</dbReference>
<evidence type="ECO:0000313" key="10">
    <source>
        <dbReference type="Proteomes" id="UP000326354"/>
    </source>
</evidence>
<dbReference type="RefSeq" id="WP_151969138.1">
    <property type="nucleotide sequence ID" value="NZ_AP019860.1"/>
</dbReference>
<evidence type="ECO:0000256" key="3">
    <source>
        <dbReference type="ARBA" id="ARBA00017941"/>
    </source>
</evidence>
<gene>
    <name evidence="9" type="ORF">UABAM_03378</name>
</gene>
<dbReference type="Pfam" id="PF06429">
    <property type="entry name" value="Flg_bbr_C"/>
    <property type="match status" value="1"/>
</dbReference>
<evidence type="ECO:0000256" key="2">
    <source>
        <dbReference type="ARBA" id="ARBA00009677"/>
    </source>
</evidence>
<dbReference type="OrthoDB" id="9794148at2"/>
<protein>
    <recommendedName>
        <fullName evidence="3 6">Flagellar basal-body rod protein FlgC</fullName>
    </recommendedName>
</protein>
<sequence>MENLFRSLNISNTGIRAERTRMNIIAQNLANVNTTRQNGEKTPYKRKEAIFEELLNKEKAGVVVAEVVEDESSPITEYNPNHPDADKSGYVHKPNIDLHFEMVDLLTAARSYEANLLAGKLFKDIAERTISLE</sequence>
<keyword evidence="4 6" id="KW-0975">Bacterial flagellum</keyword>
<dbReference type="PANTHER" id="PTHR30435:SF2">
    <property type="entry name" value="FLAGELLAR BASAL-BODY ROD PROTEIN FLGC"/>
    <property type="match status" value="1"/>
</dbReference>